<evidence type="ECO:0000313" key="1">
    <source>
        <dbReference type="EMBL" id="NYE73039.1"/>
    </source>
</evidence>
<dbReference type="GO" id="GO:0016740">
    <property type="term" value="F:transferase activity"/>
    <property type="evidence" value="ECO:0007669"/>
    <property type="project" value="UniProtKB-KW"/>
</dbReference>
<gene>
    <name evidence="1" type="ORF">BKA15_004368</name>
</gene>
<dbReference type="Pfam" id="PF00132">
    <property type="entry name" value="Hexapep"/>
    <property type="match status" value="1"/>
</dbReference>
<protein>
    <submittedName>
        <fullName evidence="1">Acetyltransferase-like isoleucine patch superfamily enzyme</fullName>
    </submittedName>
</protein>
<proteinExistence type="predicted"/>
<dbReference type="Proteomes" id="UP000569914">
    <property type="component" value="Unassembled WGS sequence"/>
</dbReference>
<dbReference type="PANTHER" id="PTHR43300">
    <property type="entry name" value="ACETYLTRANSFERASE"/>
    <property type="match status" value="1"/>
</dbReference>
<dbReference type="PANTHER" id="PTHR43300:SF4">
    <property type="entry name" value="ACYL-[ACYL-CARRIER-PROTEIN]--UDP-N-ACETYLGLUCOSAMINE O-ACYLTRANSFERASE"/>
    <property type="match status" value="1"/>
</dbReference>
<comment type="caution">
    <text evidence="1">The sequence shown here is derived from an EMBL/GenBank/DDBJ whole genome shotgun (WGS) entry which is preliminary data.</text>
</comment>
<dbReference type="Pfam" id="PF14602">
    <property type="entry name" value="Hexapep_2"/>
    <property type="match status" value="1"/>
</dbReference>
<organism evidence="1 2">
    <name type="scientific">Microlunatus parietis</name>
    <dbReference type="NCBI Taxonomy" id="682979"/>
    <lineage>
        <taxon>Bacteria</taxon>
        <taxon>Bacillati</taxon>
        <taxon>Actinomycetota</taxon>
        <taxon>Actinomycetes</taxon>
        <taxon>Propionibacteriales</taxon>
        <taxon>Propionibacteriaceae</taxon>
        <taxon>Microlunatus</taxon>
    </lineage>
</organism>
<dbReference type="InterPro" id="IPR001451">
    <property type="entry name" value="Hexapep"/>
</dbReference>
<name>A0A7Y9IAY9_9ACTN</name>
<dbReference type="SUPFAM" id="SSF51161">
    <property type="entry name" value="Trimeric LpxA-like enzymes"/>
    <property type="match status" value="1"/>
</dbReference>
<keyword evidence="1" id="KW-0808">Transferase</keyword>
<dbReference type="AlphaFoldDB" id="A0A7Y9IAY9"/>
<keyword evidence="2" id="KW-1185">Reference proteome</keyword>
<reference evidence="1 2" key="1">
    <citation type="submission" date="2020-07" db="EMBL/GenBank/DDBJ databases">
        <title>Sequencing the genomes of 1000 actinobacteria strains.</title>
        <authorList>
            <person name="Klenk H.-P."/>
        </authorList>
    </citation>
    <scope>NUCLEOTIDE SEQUENCE [LARGE SCALE GENOMIC DNA]</scope>
    <source>
        <strain evidence="1 2">DSM 22083</strain>
    </source>
</reference>
<accession>A0A7Y9IAY9</accession>
<dbReference type="InterPro" id="IPR050179">
    <property type="entry name" value="Trans_hexapeptide_repeat"/>
</dbReference>
<dbReference type="Gene3D" id="2.160.10.10">
    <property type="entry name" value="Hexapeptide repeat proteins"/>
    <property type="match status" value="1"/>
</dbReference>
<dbReference type="EMBL" id="JACCBU010000001">
    <property type="protein sequence ID" value="NYE73039.1"/>
    <property type="molecule type" value="Genomic_DNA"/>
</dbReference>
<dbReference type="RefSeq" id="WP_179754253.1">
    <property type="nucleotide sequence ID" value="NZ_JACCBU010000001.1"/>
</dbReference>
<evidence type="ECO:0000313" key="2">
    <source>
        <dbReference type="Proteomes" id="UP000569914"/>
    </source>
</evidence>
<dbReference type="CDD" id="cd03358">
    <property type="entry name" value="LbH_WxcM_N_like"/>
    <property type="match status" value="1"/>
</dbReference>
<sequence>MAAVSTRPDNVAGSAAYVHPSGLCDSDEVGAGTRVWAFAHVMAGARVGRDCNIGGGAFVEQGAVIGDRVTVKNQVMIFDGVTVEDDVFLGPGTIFTNDLRPRARIRRDWPELRPTLVRTGATLGAGVIVVCGITVGRNAFAAAGAVLTRDVDDHALLAGNPARRIGWVCGCGERLDPTLVCPACGTRHAQTGAGLAVAAEPRVS</sequence>
<dbReference type="InterPro" id="IPR011004">
    <property type="entry name" value="Trimer_LpxA-like_sf"/>
</dbReference>